<proteinExistence type="predicted"/>
<accession>A0ABS8WIY9</accession>
<evidence type="ECO:0000313" key="2">
    <source>
        <dbReference type="Proteomes" id="UP000823775"/>
    </source>
</evidence>
<gene>
    <name evidence="1" type="ORF">HAX54_048041</name>
</gene>
<sequence length="131" mass="14435">LIHPKNEYLRGEGRALSSKTGGTSTEGFAGGVTRFFKSSTSEYHPTDPPYNSYHASMIREIHSCPEDVKLLVLCFLPRAYGTSYGSHIDGKAHVVTHKTPLSASFSLLFYSPTPGTNCSLPTTRKCTWSYK</sequence>
<reference evidence="1 2" key="1">
    <citation type="journal article" date="2021" name="BMC Genomics">
        <title>Datura genome reveals duplications of psychoactive alkaloid biosynthetic genes and high mutation rate following tissue culture.</title>
        <authorList>
            <person name="Rajewski A."/>
            <person name="Carter-House D."/>
            <person name="Stajich J."/>
            <person name="Litt A."/>
        </authorList>
    </citation>
    <scope>NUCLEOTIDE SEQUENCE [LARGE SCALE GENOMIC DNA]</scope>
    <source>
        <strain evidence="1">AR-01</strain>
    </source>
</reference>
<comment type="caution">
    <text evidence="1">The sequence shown here is derived from an EMBL/GenBank/DDBJ whole genome shotgun (WGS) entry which is preliminary data.</text>
</comment>
<keyword evidence="2" id="KW-1185">Reference proteome</keyword>
<organism evidence="1 2">
    <name type="scientific">Datura stramonium</name>
    <name type="common">Jimsonweed</name>
    <name type="synonym">Common thornapple</name>
    <dbReference type="NCBI Taxonomy" id="4076"/>
    <lineage>
        <taxon>Eukaryota</taxon>
        <taxon>Viridiplantae</taxon>
        <taxon>Streptophyta</taxon>
        <taxon>Embryophyta</taxon>
        <taxon>Tracheophyta</taxon>
        <taxon>Spermatophyta</taxon>
        <taxon>Magnoliopsida</taxon>
        <taxon>eudicotyledons</taxon>
        <taxon>Gunneridae</taxon>
        <taxon>Pentapetalae</taxon>
        <taxon>asterids</taxon>
        <taxon>lamiids</taxon>
        <taxon>Solanales</taxon>
        <taxon>Solanaceae</taxon>
        <taxon>Solanoideae</taxon>
        <taxon>Datureae</taxon>
        <taxon>Datura</taxon>
    </lineage>
</organism>
<name>A0ABS8WIY9_DATST</name>
<protein>
    <submittedName>
        <fullName evidence="1">Uncharacterized protein</fullName>
    </submittedName>
</protein>
<dbReference type="Proteomes" id="UP000823775">
    <property type="component" value="Unassembled WGS sequence"/>
</dbReference>
<feature type="non-terminal residue" evidence="1">
    <location>
        <position position="1"/>
    </location>
</feature>
<dbReference type="EMBL" id="JACEIK010007891">
    <property type="protein sequence ID" value="MCE3050760.1"/>
    <property type="molecule type" value="Genomic_DNA"/>
</dbReference>
<evidence type="ECO:0000313" key="1">
    <source>
        <dbReference type="EMBL" id="MCE3050760.1"/>
    </source>
</evidence>